<feature type="region of interest" description="Disordered" evidence="2">
    <location>
        <begin position="302"/>
        <end position="327"/>
    </location>
</feature>
<dbReference type="InParanoid" id="A0A0C3D4F5"/>
<feature type="compositionally biased region" description="Basic and acidic residues" evidence="2">
    <location>
        <begin position="659"/>
        <end position="669"/>
    </location>
</feature>
<evidence type="ECO:0000256" key="2">
    <source>
        <dbReference type="SAM" id="MobiDB-lite"/>
    </source>
</evidence>
<dbReference type="STRING" id="913774.A0A0C3D4F5"/>
<organism evidence="4 5">
    <name type="scientific">Oidiodendron maius (strain Zn)</name>
    <dbReference type="NCBI Taxonomy" id="913774"/>
    <lineage>
        <taxon>Eukaryota</taxon>
        <taxon>Fungi</taxon>
        <taxon>Dikarya</taxon>
        <taxon>Ascomycota</taxon>
        <taxon>Pezizomycotina</taxon>
        <taxon>Leotiomycetes</taxon>
        <taxon>Leotiomycetes incertae sedis</taxon>
        <taxon>Myxotrichaceae</taxon>
        <taxon>Oidiodendron</taxon>
    </lineage>
</organism>
<keyword evidence="5" id="KW-1185">Reference proteome</keyword>
<dbReference type="Proteomes" id="UP000054321">
    <property type="component" value="Unassembled WGS sequence"/>
</dbReference>
<dbReference type="InterPro" id="IPR039751">
    <property type="entry name" value="HERPUD1/2"/>
</dbReference>
<feature type="region of interest" description="Disordered" evidence="2">
    <location>
        <begin position="375"/>
        <end position="448"/>
    </location>
</feature>
<keyword evidence="3" id="KW-0472">Membrane</keyword>
<evidence type="ECO:0000256" key="1">
    <source>
        <dbReference type="SAM" id="Coils"/>
    </source>
</evidence>
<dbReference type="AlphaFoldDB" id="A0A0C3D4F5"/>
<sequence length="788" mass="85789">MSVPAEVQAPADVPTGDEEHLERLSFTLVIVSPSTGVASPLTFPQLPVETTVSQLKAKIRDVLPSKPLNESQRLIHRGRLLGRDTESMLEIFGQEALGSSEPQTLHLVLRPTGPDPPIHPSTPFIPPQRVTTPIPPQIRPQSTPANPIHGMHAQQPLPGFQHQHHAIHQAEHWQNVLGQRLQALQRETARLQQEMGNIEQRSRALASAHPDVFSNQHERTSQAPQAPPLGTQAPHIPQPMSVRPTIPMNTSLPPPPQFPAALQHLLHQGQNERASAETRHGFQGFGSEMNPTIYRQTRSGRASPNIIRPDHSTTYSREGTGPNGERWQMTVNETTSTFQIPQHPLMRHHDHNQVYGAQPALDSLQAIARTTDRLLASQRSQSSQNMQNSPTEPNNHLPSTAVDQGPQALPVTAPPSSTLAGAASQATAPLPQPSTYNPQHNPNTTTPGLASFLSYAHVATGSTEPMVYILSSPQGPQALLLNNSATYFAHPLDTRRRRAESPAANTADQTHAVEREPVVVPELQNRAAQRPARRGNRHQQEDPPLEPVGVPHGNPGAGALGARIGPMIWLIIRLAGFVWFFTAGNNSWPRFMMITGLAVVVFIINTGIFNGIAEALWGPVRRHVEALIPLAGPEAALVPAANAAAVPQERQPEAAPQVEEPRPRRRNGELDEADVAARLLRQHREMNAEWWLAQIRRAEHAALLFLASLVPGVGERHIAAREAAANAAEAERQRQNEAAAATENPEDENPEVAPEHSEGGGQENQEHQPRNNDGVGDPAATQPVIAEA</sequence>
<feature type="compositionally biased region" description="Polar residues" evidence="2">
    <location>
        <begin position="414"/>
        <end position="448"/>
    </location>
</feature>
<accession>A0A0C3D4F5</accession>
<name>A0A0C3D4F5_OIDMZ</name>
<feature type="compositionally biased region" description="Low complexity" evidence="2">
    <location>
        <begin position="377"/>
        <end position="389"/>
    </location>
</feature>
<evidence type="ECO:0000313" key="4">
    <source>
        <dbReference type="EMBL" id="KIN06159.1"/>
    </source>
</evidence>
<feature type="region of interest" description="Disordered" evidence="2">
    <location>
        <begin position="203"/>
        <end position="239"/>
    </location>
</feature>
<dbReference type="EMBL" id="KN832871">
    <property type="protein sequence ID" value="KIN06159.1"/>
    <property type="molecule type" value="Genomic_DNA"/>
</dbReference>
<dbReference type="OrthoDB" id="21589at2759"/>
<protein>
    <recommendedName>
        <fullName evidence="6">Ubiquitin-like domain-containing protein</fullName>
    </recommendedName>
</protein>
<dbReference type="GO" id="GO:0030968">
    <property type="term" value="P:endoplasmic reticulum unfolded protein response"/>
    <property type="evidence" value="ECO:0007669"/>
    <property type="project" value="TreeGrafter"/>
</dbReference>
<feature type="transmembrane region" description="Helical" evidence="3">
    <location>
        <begin position="567"/>
        <end position="584"/>
    </location>
</feature>
<proteinExistence type="predicted"/>
<reference evidence="4 5" key="1">
    <citation type="submission" date="2014-04" db="EMBL/GenBank/DDBJ databases">
        <authorList>
            <consortium name="DOE Joint Genome Institute"/>
            <person name="Kuo A."/>
            <person name="Martino E."/>
            <person name="Perotto S."/>
            <person name="Kohler A."/>
            <person name="Nagy L.G."/>
            <person name="Floudas D."/>
            <person name="Copeland A."/>
            <person name="Barry K.W."/>
            <person name="Cichocki N."/>
            <person name="Veneault-Fourrey C."/>
            <person name="LaButti K."/>
            <person name="Lindquist E.A."/>
            <person name="Lipzen A."/>
            <person name="Lundell T."/>
            <person name="Morin E."/>
            <person name="Murat C."/>
            <person name="Sun H."/>
            <person name="Tunlid A."/>
            <person name="Henrissat B."/>
            <person name="Grigoriev I.V."/>
            <person name="Hibbett D.S."/>
            <person name="Martin F."/>
            <person name="Nordberg H.P."/>
            <person name="Cantor M.N."/>
            <person name="Hua S.X."/>
        </authorList>
    </citation>
    <scope>NUCLEOTIDE SEQUENCE [LARGE SCALE GENOMIC DNA]</scope>
    <source>
        <strain evidence="4 5">Zn</strain>
    </source>
</reference>
<dbReference type="PANTHER" id="PTHR12943">
    <property type="entry name" value="HOMOCYSTEINE-RESPONSIVE ENDOPLASMIC RETICULUM-RESIDENT UNIQUITIN-LIKE DOMAIN HERPUD PROTEIN FAMILY MEMBER"/>
    <property type="match status" value="1"/>
</dbReference>
<feature type="region of interest" description="Disordered" evidence="2">
    <location>
        <begin position="724"/>
        <end position="788"/>
    </location>
</feature>
<reference evidence="5" key="2">
    <citation type="submission" date="2015-01" db="EMBL/GenBank/DDBJ databases">
        <title>Evolutionary Origins and Diversification of the Mycorrhizal Mutualists.</title>
        <authorList>
            <consortium name="DOE Joint Genome Institute"/>
            <consortium name="Mycorrhizal Genomics Consortium"/>
            <person name="Kohler A."/>
            <person name="Kuo A."/>
            <person name="Nagy L.G."/>
            <person name="Floudas D."/>
            <person name="Copeland A."/>
            <person name="Barry K.W."/>
            <person name="Cichocki N."/>
            <person name="Veneault-Fourrey C."/>
            <person name="LaButti K."/>
            <person name="Lindquist E.A."/>
            <person name="Lipzen A."/>
            <person name="Lundell T."/>
            <person name="Morin E."/>
            <person name="Murat C."/>
            <person name="Riley R."/>
            <person name="Ohm R."/>
            <person name="Sun H."/>
            <person name="Tunlid A."/>
            <person name="Henrissat B."/>
            <person name="Grigoriev I.V."/>
            <person name="Hibbett D.S."/>
            <person name="Martin F."/>
        </authorList>
    </citation>
    <scope>NUCLEOTIDE SEQUENCE [LARGE SCALE GENOMIC DNA]</scope>
    <source>
        <strain evidence="5">Zn</strain>
    </source>
</reference>
<evidence type="ECO:0000256" key="3">
    <source>
        <dbReference type="SAM" id="Phobius"/>
    </source>
</evidence>
<dbReference type="HOGENOM" id="CLU_019096_1_0_1"/>
<feature type="transmembrane region" description="Helical" evidence="3">
    <location>
        <begin position="591"/>
        <end position="613"/>
    </location>
</feature>
<evidence type="ECO:0000313" key="5">
    <source>
        <dbReference type="Proteomes" id="UP000054321"/>
    </source>
</evidence>
<dbReference type="SUPFAM" id="SSF54236">
    <property type="entry name" value="Ubiquitin-like"/>
    <property type="match status" value="1"/>
</dbReference>
<keyword evidence="1" id="KW-0175">Coiled coil</keyword>
<feature type="compositionally biased region" description="Polar residues" evidence="2">
    <location>
        <begin position="390"/>
        <end position="402"/>
    </location>
</feature>
<keyword evidence="3" id="KW-1133">Transmembrane helix</keyword>
<feature type="coiled-coil region" evidence="1">
    <location>
        <begin position="174"/>
        <end position="201"/>
    </location>
</feature>
<dbReference type="PANTHER" id="PTHR12943:SF27">
    <property type="entry name" value="HOMOCYSTEINE-INDUCED ENDOPLASMIC RETICULUM PROTEIN, ISOFORM A"/>
    <property type="match status" value="1"/>
</dbReference>
<feature type="region of interest" description="Disordered" evidence="2">
    <location>
        <begin position="643"/>
        <end position="671"/>
    </location>
</feature>
<gene>
    <name evidence="4" type="ORF">OIDMADRAFT_24493</name>
</gene>
<keyword evidence="3" id="KW-0812">Transmembrane</keyword>
<dbReference type="InterPro" id="IPR029071">
    <property type="entry name" value="Ubiquitin-like_domsf"/>
</dbReference>
<dbReference type="Gene3D" id="3.10.20.90">
    <property type="entry name" value="Phosphatidylinositol 3-kinase Catalytic Subunit, Chain A, domain 1"/>
    <property type="match status" value="1"/>
</dbReference>
<feature type="region of interest" description="Disordered" evidence="2">
    <location>
        <begin position="524"/>
        <end position="554"/>
    </location>
</feature>
<feature type="compositionally biased region" description="Basic and acidic residues" evidence="2">
    <location>
        <begin position="753"/>
        <end position="770"/>
    </location>
</feature>
<evidence type="ECO:0008006" key="6">
    <source>
        <dbReference type="Google" id="ProtNLM"/>
    </source>
</evidence>